<name>A0A8K0CSS2_IGNLU</name>
<feature type="compositionally biased region" description="Basic and acidic residues" evidence="7">
    <location>
        <begin position="1"/>
        <end position="12"/>
    </location>
</feature>
<keyword evidence="3 6" id="KW-0690">Ribosome biogenesis</keyword>
<evidence type="ECO:0000256" key="1">
    <source>
        <dbReference type="ARBA" id="ARBA00004604"/>
    </source>
</evidence>
<keyword evidence="6" id="KW-0687">Ribonucleoprotein</keyword>
<reference evidence="8" key="1">
    <citation type="submission" date="2019-08" db="EMBL/GenBank/DDBJ databases">
        <title>The genome of the North American firefly Photinus pyralis.</title>
        <authorList>
            <consortium name="Photinus pyralis genome working group"/>
            <person name="Fallon T.R."/>
            <person name="Sander Lower S.E."/>
            <person name="Weng J.-K."/>
        </authorList>
    </citation>
    <scope>NUCLEOTIDE SEQUENCE</scope>
    <source>
        <strain evidence="8">TRF0915ILg1</strain>
        <tissue evidence="8">Whole body</tissue>
    </source>
</reference>
<dbReference type="PANTHER" id="PTHR21738:SF0">
    <property type="entry name" value="RIBOSOMAL RNA PROCESSING PROTEIN 36 HOMOLOG"/>
    <property type="match status" value="1"/>
</dbReference>
<organism evidence="8 9">
    <name type="scientific">Ignelater luminosus</name>
    <name type="common">Cucubano</name>
    <name type="synonym">Pyrophorus luminosus</name>
    <dbReference type="NCBI Taxonomy" id="2038154"/>
    <lineage>
        <taxon>Eukaryota</taxon>
        <taxon>Metazoa</taxon>
        <taxon>Ecdysozoa</taxon>
        <taxon>Arthropoda</taxon>
        <taxon>Hexapoda</taxon>
        <taxon>Insecta</taxon>
        <taxon>Pterygota</taxon>
        <taxon>Neoptera</taxon>
        <taxon>Endopterygota</taxon>
        <taxon>Coleoptera</taxon>
        <taxon>Polyphaga</taxon>
        <taxon>Elateriformia</taxon>
        <taxon>Elateroidea</taxon>
        <taxon>Elateridae</taxon>
        <taxon>Agrypninae</taxon>
        <taxon>Pyrophorini</taxon>
        <taxon>Ignelater</taxon>
    </lineage>
</organism>
<accession>A0A8K0CSS2</accession>
<evidence type="ECO:0000313" key="9">
    <source>
        <dbReference type="Proteomes" id="UP000801492"/>
    </source>
</evidence>
<comment type="function">
    <text evidence="6">Component of the 90S pre-ribosome involved in the maturation of rRNAs. Required for early cleavages of the pre-RNAs in the 40S ribosomal subunit maturation pathway.</text>
</comment>
<sequence>MESNSDLERLEEPTEQESETLTERESIRKKVSNMSFEDLQKLKEKIGSKKYNKVVFGVKQKKIKTDFKRANKNRPREMSSKKRHVIQDQLDGTKKNLPRDPRFDPLCGTFDEKTFKSNYKFLNDVRKKERKQLENEYKDESDPQRQQKIKLLMQRMDNQIREQDKRDKERKMKEEENTNIRKKLMQGEKPVFKKKSEKRIEELVNKYEELKKTNKLQKHLERRHKKLAKKEQKNMKKNVAIVE</sequence>
<dbReference type="GO" id="GO:0030686">
    <property type="term" value="C:90S preribosome"/>
    <property type="evidence" value="ECO:0007669"/>
    <property type="project" value="TreeGrafter"/>
</dbReference>
<comment type="similarity">
    <text evidence="2 6">Belongs to the RRP36 family.</text>
</comment>
<evidence type="ECO:0000256" key="3">
    <source>
        <dbReference type="ARBA" id="ARBA00022517"/>
    </source>
</evidence>
<comment type="subcellular location">
    <subcellularLocation>
        <location evidence="1 6">Nucleus</location>
        <location evidence="1 6">Nucleolus</location>
    </subcellularLocation>
</comment>
<proteinExistence type="inferred from homology"/>
<feature type="compositionally biased region" description="Basic and acidic residues" evidence="7">
    <location>
        <begin position="160"/>
        <end position="179"/>
    </location>
</feature>
<dbReference type="Proteomes" id="UP000801492">
    <property type="component" value="Unassembled WGS sequence"/>
</dbReference>
<comment type="subunit">
    <text evidence="6">Associates with 90S and pre-40S pre-ribosomal particles.</text>
</comment>
<dbReference type="GO" id="GO:0005730">
    <property type="term" value="C:nucleolus"/>
    <property type="evidence" value="ECO:0007669"/>
    <property type="project" value="UniProtKB-SubCell"/>
</dbReference>
<dbReference type="Pfam" id="PF06102">
    <property type="entry name" value="RRP36"/>
    <property type="match status" value="1"/>
</dbReference>
<feature type="region of interest" description="Disordered" evidence="7">
    <location>
        <begin position="224"/>
        <end position="243"/>
    </location>
</feature>
<dbReference type="OrthoDB" id="448446at2759"/>
<keyword evidence="5 6" id="KW-0539">Nucleus</keyword>
<dbReference type="AlphaFoldDB" id="A0A8K0CSS2"/>
<feature type="region of interest" description="Disordered" evidence="7">
    <location>
        <begin position="1"/>
        <end position="30"/>
    </location>
</feature>
<dbReference type="EMBL" id="VTPC01008349">
    <property type="protein sequence ID" value="KAF2892940.1"/>
    <property type="molecule type" value="Genomic_DNA"/>
</dbReference>
<evidence type="ECO:0000256" key="7">
    <source>
        <dbReference type="SAM" id="MobiDB-lite"/>
    </source>
</evidence>
<evidence type="ECO:0000256" key="4">
    <source>
        <dbReference type="ARBA" id="ARBA00022552"/>
    </source>
</evidence>
<feature type="compositionally biased region" description="Basic and acidic residues" evidence="7">
    <location>
        <begin position="91"/>
        <end position="103"/>
    </location>
</feature>
<feature type="region of interest" description="Disordered" evidence="7">
    <location>
        <begin position="160"/>
        <end position="181"/>
    </location>
</feature>
<feature type="compositionally biased region" description="Basic and acidic residues" evidence="7">
    <location>
        <begin position="66"/>
        <end position="80"/>
    </location>
</feature>
<dbReference type="GO" id="GO:0000462">
    <property type="term" value="P:maturation of SSU-rRNA from tricistronic rRNA transcript (SSU-rRNA, 5.8S rRNA, LSU-rRNA)"/>
    <property type="evidence" value="ECO:0007669"/>
    <property type="project" value="TreeGrafter"/>
</dbReference>
<evidence type="ECO:0000256" key="2">
    <source>
        <dbReference type="ARBA" id="ARBA00009418"/>
    </source>
</evidence>
<comment type="caution">
    <text evidence="8">The sequence shown here is derived from an EMBL/GenBank/DDBJ whole genome shotgun (WGS) entry which is preliminary data.</text>
</comment>
<keyword evidence="9" id="KW-1185">Reference proteome</keyword>
<dbReference type="InterPro" id="IPR009292">
    <property type="entry name" value="RRP36"/>
</dbReference>
<evidence type="ECO:0000256" key="6">
    <source>
        <dbReference type="RuleBase" id="RU368027"/>
    </source>
</evidence>
<keyword evidence="4 6" id="KW-0698">rRNA processing</keyword>
<dbReference type="PANTHER" id="PTHR21738">
    <property type="entry name" value="RIBOSOMAL RNA PROCESSING PROTEIN 36 HOMOLOG"/>
    <property type="match status" value="1"/>
</dbReference>
<gene>
    <name evidence="8" type="ORF">ILUMI_13234</name>
</gene>
<protein>
    <recommendedName>
        <fullName evidence="6">rRNA biogenesis protein RRP36</fullName>
    </recommendedName>
</protein>
<feature type="region of interest" description="Disordered" evidence="7">
    <location>
        <begin position="66"/>
        <end position="108"/>
    </location>
</feature>
<evidence type="ECO:0000313" key="8">
    <source>
        <dbReference type="EMBL" id="KAF2892940.1"/>
    </source>
</evidence>
<evidence type="ECO:0000256" key="5">
    <source>
        <dbReference type="ARBA" id="ARBA00023242"/>
    </source>
</evidence>